<keyword evidence="1" id="KW-0812">Transmembrane</keyword>
<feature type="transmembrane region" description="Helical" evidence="1">
    <location>
        <begin position="6"/>
        <end position="22"/>
    </location>
</feature>
<keyword evidence="4" id="KW-1185">Reference proteome</keyword>
<dbReference type="EMBL" id="LBFC01000007">
    <property type="protein sequence ID" value="ONN27676.1"/>
    <property type="molecule type" value="Genomic_DNA"/>
</dbReference>
<dbReference type="Pfam" id="PF04892">
    <property type="entry name" value="VanZ"/>
    <property type="match status" value="1"/>
</dbReference>
<dbReference type="Proteomes" id="UP000242616">
    <property type="component" value="Unassembled WGS sequence"/>
</dbReference>
<evidence type="ECO:0000256" key="1">
    <source>
        <dbReference type="SAM" id="Phobius"/>
    </source>
</evidence>
<proteinExistence type="predicted"/>
<feature type="transmembrane region" description="Helical" evidence="1">
    <location>
        <begin position="85"/>
        <end position="116"/>
    </location>
</feature>
<sequence length="165" mass="19105">MKKRTILITLFIWIFVIFYFSSRSPVESSTQSSFVTKILKKIDSIMDFSNTKVFRNIEIFLKKLWFKTQYVPAEMLVRKTAHFSLYFILGIITFFTFYNKGILISSIIGITFPNLVATLDEYTQQYYKRGSSLNDVLIDLSGTITGVVLSLTIVLIIKLIKNKIQ</sequence>
<feature type="domain" description="VanZ-like" evidence="2">
    <location>
        <begin position="7"/>
        <end position="151"/>
    </location>
</feature>
<organism evidence="3 4">
    <name type="scientific">Thermosipho affectus</name>
    <dbReference type="NCBI Taxonomy" id="660294"/>
    <lineage>
        <taxon>Bacteria</taxon>
        <taxon>Thermotogati</taxon>
        <taxon>Thermotogota</taxon>
        <taxon>Thermotogae</taxon>
        <taxon>Thermotogales</taxon>
        <taxon>Fervidobacteriaceae</taxon>
        <taxon>Thermosipho</taxon>
    </lineage>
</organism>
<dbReference type="NCBIfam" id="NF037970">
    <property type="entry name" value="vanZ_1"/>
    <property type="match status" value="1"/>
</dbReference>
<dbReference type="RefSeq" id="WP_075665545.1">
    <property type="nucleotide sequence ID" value="NZ_LBFC01000007.1"/>
</dbReference>
<evidence type="ECO:0000313" key="4">
    <source>
        <dbReference type="Proteomes" id="UP000242616"/>
    </source>
</evidence>
<evidence type="ECO:0000313" key="3">
    <source>
        <dbReference type="EMBL" id="ONN27676.1"/>
    </source>
</evidence>
<comment type="caution">
    <text evidence="3">The sequence shown here is derived from an EMBL/GenBank/DDBJ whole genome shotgun (WGS) entry which is preliminary data.</text>
</comment>
<keyword evidence="1" id="KW-0472">Membrane</keyword>
<accession>A0ABX3IIM3</accession>
<protein>
    <recommendedName>
        <fullName evidence="2">VanZ-like domain-containing protein</fullName>
    </recommendedName>
</protein>
<reference evidence="3 4" key="1">
    <citation type="submission" date="2015-06" db="EMBL/GenBank/DDBJ databases">
        <title>Genome sequencing of Thermotogales isolates from hydrothermal vents.</title>
        <authorList>
            <person name="Haverkamp T.H."/>
            <person name="Kublanov I.V."/>
            <person name="Nesbo C.L."/>
        </authorList>
    </citation>
    <scope>NUCLEOTIDE SEQUENCE [LARGE SCALE GENOMIC DNA]</scope>
    <source>
        <strain evidence="4">ik275mar</strain>
    </source>
</reference>
<keyword evidence="1" id="KW-1133">Transmembrane helix</keyword>
<feature type="transmembrane region" description="Helical" evidence="1">
    <location>
        <begin position="136"/>
        <end position="160"/>
    </location>
</feature>
<name>A0ABX3IIM3_9BACT</name>
<dbReference type="InterPro" id="IPR006976">
    <property type="entry name" value="VanZ-like"/>
</dbReference>
<evidence type="ECO:0000259" key="2">
    <source>
        <dbReference type="Pfam" id="PF04892"/>
    </source>
</evidence>
<gene>
    <name evidence="3" type="ORF">XJ44_02790</name>
</gene>